<protein>
    <recommendedName>
        <fullName evidence="4">SHOCT domain-containing protein</fullName>
    </recommendedName>
</protein>
<evidence type="ECO:0000256" key="1">
    <source>
        <dbReference type="SAM" id="Phobius"/>
    </source>
</evidence>
<evidence type="ECO:0008006" key="4">
    <source>
        <dbReference type="Google" id="ProtNLM"/>
    </source>
</evidence>
<dbReference type="EMBL" id="JAENJH010000002">
    <property type="protein sequence ID" value="MBK1785143.1"/>
    <property type="molecule type" value="Genomic_DNA"/>
</dbReference>
<keyword evidence="3" id="KW-1185">Reference proteome</keyword>
<organism evidence="2 3">
    <name type="scientific">Prauserella cavernicola</name>
    <dbReference type="NCBI Taxonomy" id="2800127"/>
    <lineage>
        <taxon>Bacteria</taxon>
        <taxon>Bacillati</taxon>
        <taxon>Actinomycetota</taxon>
        <taxon>Actinomycetes</taxon>
        <taxon>Pseudonocardiales</taxon>
        <taxon>Pseudonocardiaceae</taxon>
        <taxon>Prauserella</taxon>
    </lineage>
</organism>
<accession>A0A934V5Z3</accession>
<name>A0A934V5Z3_9PSEU</name>
<dbReference type="AlphaFoldDB" id="A0A934V5Z3"/>
<feature type="transmembrane region" description="Helical" evidence="1">
    <location>
        <begin position="6"/>
        <end position="25"/>
    </location>
</feature>
<evidence type="ECO:0000313" key="3">
    <source>
        <dbReference type="Proteomes" id="UP000635245"/>
    </source>
</evidence>
<evidence type="ECO:0000313" key="2">
    <source>
        <dbReference type="EMBL" id="MBK1785143.1"/>
    </source>
</evidence>
<keyword evidence="1" id="KW-0812">Transmembrane</keyword>
<gene>
    <name evidence="2" type="ORF">JHE00_12480</name>
</gene>
<comment type="caution">
    <text evidence="2">The sequence shown here is derived from an EMBL/GenBank/DDBJ whole genome shotgun (WGS) entry which is preliminary data.</text>
</comment>
<sequence>MSEVADLVVAIGGLIGSMVSAYVLLRSHVDRKREPRRVAKRAASSSAAAFLDALADGQITPDEVEELRRALEDEDGEP</sequence>
<reference evidence="2" key="1">
    <citation type="submission" date="2020-12" db="EMBL/GenBank/DDBJ databases">
        <title>Prauserella sp. ASG 168, a novel actinomycete isolated from cave rock.</title>
        <authorList>
            <person name="Suriyachadkun C."/>
        </authorList>
    </citation>
    <scope>NUCLEOTIDE SEQUENCE</scope>
    <source>
        <strain evidence="2">ASG 168</strain>
    </source>
</reference>
<keyword evidence="1" id="KW-1133">Transmembrane helix</keyword>
<keyword evidence="1" id="KW-0472">Membrane</keyword>
<dbReference type="RefSeq" id="WP_200318048.1">
    <property type="nucleotide sequence ID" value="NZ_JAENJH010000002.1"/>
</dbReference>
<proteinExistence type="predicted"/>
<dbReference type="Proteomes" id="UP000635245">
    <property type="component" value="Unassembled WGS sequence"/>
</dbReference>